<evidence type="ECO:0000313" key="2">
    <source>
        <dbReference type="EMBL" id="CAB4140426.1"/>
    </source>
</evidence>
<gene>
    <name evidence="2" type="ORF">UFOVP404_55</name>
</gene>
<feature type="compositionally biased region" description="Basic residues" evidence="1">
    <location>
        <begin position="40"/>
        <end position="51"/>
    </location>
</feature>
<feature type="region of interest" description="Disordered" evidence="1">
    <location>
        <begin position="31"/>
        <end position="51"/>
    </location>
</feature>
<reference evidence="2" key="1">
    <citation type="submission" date="2020-04" db="EMBL/GenBank/DDBJ databases">
        <authorList>
            <person name="Chiriac C."/>
            <person name="Salcher M."/>
            <person name="Ghai R."/>
            <person name="Kavagutti S V."/>
        </authorList>
    </citation>
    <scope>NUCLEOTIDE SEQUENCE</scope>
</reference>
<proteinExistence type="predicted"/>
<name>A0A6J5M5M3_9CAUD</name>
<accession>A0A6J5M5M3</accession>
<evidence type="ECO:0000256" key="1">
    <source>
        <dbReference type="SAM" id="MobiDB-lite"/>
    </source>
</evidence>
<organism evidence="2">
    <name type="scientific">uncultured Caudovirales phage</name>
    <dbReference type="NCBI Taxonomy" id="2100421"/>
    <lineage>
        <taxon>Viruses</taxon>
        <taxon>Duplodnaviria</taxon>
        <taxon>Heunggongvirae</taxon>
        <taxon>Uroviricota</taxon>
        <taxon>Caudoviricetes</taxon>
        <taxon>Peduoviridae</taxon>
        <taxon>Maltschvirus</taxon>
        <taxon>Maltschvirus maltsch</taxon>
    </lineage>
</organism>
<protein>
    <submittedName>
        <fullName evidence="2">Uncharacterized protein</fullName>
    </submittedName>
</protein>
<sequence length="51" mass="5463">MKKHPGFKAVQKKIAKKSNVSMEAAGAILASSTRKASAAAKKKNPRLKKVK</sequence>
<dbReference type="EMBL" id="LR796377">
    <property type="protein sequence ID" value="CAB4140426.1"/>
    <property type="molecule type" value="Genomic_DNA"/>
</dbReference>